<dbReference type="EMBL" id="JNBR01002491">
    <property type="protein sequence ID" value="OQR82321.1"/>
    <property type="molecule type" value="Genomic_DNA"/>
</dbReference>
<comment type="caution">
    <text evidence="2">The sequence shown here is derived from an EMBL/GenBank/DDBJ whole genome shotgun (WGS) entry which is preliminary data.</text>
</comment>
<accession>A0A1V9Y9B0</accession>
<reference evidence="2 3" key="1">
    <citation type="journal article" date="2014" name="Genome Biol. Evol.">
        <title>The secreted proteins of Achlya hypogyna and Thraustotheca clavata identify the ancestral oomycete secretome and reveal gene acquisitions by horizontal gene transfer.</title>
        <authorList>
            <person name="Misner I."/>
            <person name="Blouin N."/>
            <person name="Leonard G."/>
            <person name="Richards T.A."/>
            <person name="Lane C.E."/>
        </authorList>
    </citation>
    <scope>NUCLEOTIDE SEQUENCE [LARGE SCALE GENOMIC DNA]</scope>
    <source>
        <strain evidence="2 3">ATCC 48635</strain>
    </source>
</reference>
<feature type="domain" description="Complex 1 LYR protein" evidence="1">
    <location>
        <begin position="6"/>
        <end position="59"/>
    </location>
</feature>
<dbReference type="Pfam" id="PF05347">
    <property type="entry name" value="Complex1_LYR"/>
    <property type="match status" value="1"/>
</dbReference>
<evidence type="ECO:0000313" key="2">
    <source>
        <dbReference type="EMBL" id="OQR82321.1"/>
    </source>
</evidence>
<keyword evidence="3" id="KW-1185">Reference proteome</keyword>
<evidence type="ECO:0000313" key="3">
    <source>
        <dbReference type="Proteomes" id="UP000243579"/>
    </source>
</evidence>
<dbReference type="OrthoDB" id="275715at2759"/>
<name>A0A1V9Y9B0_ACHHY</name>
<gene>
    <name evidence="2" type="ORF">ACHHYP_16219</name>
</gene>
<organism evidence="2 3">
    <name type="scientific">Achlya hypogyna</name>
    <name type="common">Oomycete</name>
    <name type="synonym">Protoachlya hypogyna</name>
    <dbReference type="NCBI Taxonomy" id="1202772"/>
    <lineage>
        <taxon>Eukaryota</taxon>
        <taxon>Sar</taxon>
        <taxon>Stramenopiles</taxon>
        <taxon>Oomycota</taxon>
        <taxon>Saprolegniomycetes</taxon>
        <taxon>Saprolegniales</taxon>
        <taxon>Achlyaceae</taxon>
        <taxon>Achlya</taxon>
    </lineage>
</organism>
<sequence length="82" mass="9390">MAGSRDAIRLYRAIFGAATLYPPLMAKKIRFNARELFRLRRHETDPTALARYLAQGHADVTLLRDIAHSSLLQAMDRKHKTN</sequence>
<dbReference type="InterPro" id="IPR008011">
    <property type="entry name" value="Complex1_LYR_dom"/>
</dbReference>
<protein>
    <recommendedName>
        <fullName evidence="1">Complex 1 LYR protein domain-containing protein</fullName>
    </recommendedName>
</protein>
<evidence type="ECO:0000259" key="1">
    <source>
        <dbReference type="Pfam" id="PF05347"/>
    </source>
</evidence>
<dbReference type="Proteomes" id="UP000243579">
    <property type="component" value="Unassembled WGS sequence"/>
</dbReference>
<proteinExistence type="predicted"/>
<dbReference type="AlphaFoldDB" id="A0A1V9Y9B0"/>